<organism evidence="1">
    <name type="scientific">Cedratvirus lausannensis</name>
    <dbReference type="NCBI Taxonomy" id="2023205"/>
    <lineage>
        <taxon>Viruses</taxon>
        <taxon>Pithoviruses</taxon>
        <taxon>Orthocedratvirinae</taxon>
        <taxon>Alphacedratvirus</taxon>
        <taxon>Alphacedratvirus francolausannense</taxon>
    </lineage>
</organism>
<dbReference type="SUPFAM" id="SSF81383">
    <property type="entry name" value="F-box domain"/>
    <property type="match status" value="1"/>
</dbReference>
<evidence type="ECO:0000313" key="1">
    <source>
        <dbReference type="EMBL" id="SOB73973.1"/>
    </source>
</evidence>
<sequence>MEGITLEDFPEEVLHNIFGYVSCYKHVAGGVCKQWHRIFSEFPDKKLLLLAYAYKDNFTWLKEKWSLPDNIGGLYKKMGFSSSGMDKVVESIIEEGNPDTVAWMFENKDISCDQRTIFIKAVEKKSYRVLNWMKDKGLIDSEEYLSDLIQALQPGIRCKFYMGAVCDTKENKEMLSWYVYSKLPCNKEEVLMCFSKKSTYCLYTDPHWTLKPA</sequence>
<keyword evidence="2" id="KW-1185">Reference proteome</keyword>
<reference evidence="1" key="1">
    <citation type="submission" date="2017-08" db="EMBL/GenBank/DDBJ databases">
        <authorList>
            <person name="de Groot N.N."/>
        </authorList>
    </citation>
    <scope>NUCLEOTIDE SEQUENCE</scope>
</reference>
<dbReference type="Gene3D" id="1.20.1280.50">
    <property type="match status" value="1"/>
</dbReference>
<proteinExistence type="predicted"/>
<dbReference type="EMBL" id="LT907979">
    <property type="protein sequence ID" value="SOB73973.1"/>
    <property type="molecule type" value="Genomic_DNA"/>
</dbReference>
<accession>A0A285PWE2</accession>
<protein>
    <recommendedName>
        <fullName evidence="3">F-box domain-containing protein</fullName>
    </recommendedName>
</protein>
<evidence type="ECO:0000313" key="2">
    <source>
        <dbReference type="Proteomes" id="UP000274850"/>
    </source>
</evidence>
<gene>
    <name evidence="1" type="ORF">BQ9231_00090</name>
</gene>
<name>A0A285PWE2_9VIRU</name>
<dbReference type="Proteomes" id="UP000274850">
    <property type="component" value="Segment"/>
</dbReference>
<dbReference type="InterPro" id="IPR036047">
    <property type="entry name" value="F-box-like_dom_sf"/>
</dbReference>
<evidence type="ECO:0008006" key="3">
    <source>
        <dbReference type="Google" id="ProtNLM"/>
    </source>
</evidence>